<accession>A0A842AGH9</accession>
<gene>
    <name evidence="1" type="ORF">HB904_04125</name>
</gene>
<dbReference type="RefSeq" id="WP_185434254.1">
    <property type="nucleotide sequence ID" value="NZ_JAARSH010000002.1"/>
</dbReference>
<reference evidence="1 2" key="1">
    <citation type="submission" date="2020-03" db="EMBL/GenBank/DDBJ databases">
        <title>Soil Listeria distribution.</title>
        <authorList>
            <person name="Liao J."/>
            <person name="Wiedmann M."/>
        </authorList>
    </citation>
    <scope>NUCLEOTIDE SEQUENCE [LARGE SCALE GENOMIC DNA]</scope>
    <source>
        <strain evidence="1 2">FSL L7-1299</strain>
    </source>
</reference>
<dbReference type="Proteomes" id="UP000574104">
    <property type="component" value="Unassembled WGS sequence"/>
</dbReference>
<organism evidence="1 2">
    <name type="scientific">Listeria booriae</name>
    <dbReference type="NCBI Taxonomy" id="1552123"/>
    <lineage>
        <taxon>Bacteria</taxon>
        <taxon>Bacillati</taxon>
        <taxon>Bacillota</taxon>
        <taxon>Bacilli</taxon>
        <taxon>Bacillales</taxon>
        <taxon>Listeriaceae</taxon>
        <taxon>Listeria</taxon>
    </lineage>
</organism>
<dbReference type="AlphaFoldDB" id="A0A842AGH9"/>
<proteinExistence type="predicted"/>
<comment type="caution">
    <text evidence="1">The sequence shown here is derived from an EMBL/GenBank/DDBJ whole genome shotgun (WGS) entry which is preliminary data.</text>
</comment>
<dbReference type="EMBL" id="JAARSH010000002">
    <property type="protein sequence ID" value="MBC1615360.1"/>
    <property type="molecule type" value="Genomic_DNA"/>
</dbReference>
<sequence>MAEKQIVLIKQTNLCDFKVTIYKKSRWVSMEAYRGSNNQSYLQCHLKKTGARTIRGYIRKLIKEGYVVDLSC</sequence>
<name>A0A842AGH9_9LIST</name>
<evidence type="ECO:0000313" key="1">
    <source>
        <dbReference type="EMBL" id="MBC1615360.1"/>
    </source>
</evidence>
<evidence type="ECO:0000313" key="2">
    <source>
        <dbReference type="Proteomes" id="UP000574104"/>
    </source>
</evidence>
<protein>
    <submittedName>
        <fullName evidence="1">Uncharacterized protein</fullName>
    </submittedName>
</protein>